<dbReference type="PROSITE" id="PS51159">
    <property type="entry name" value="CBM21"/>
    <property type="match status" value="1"/>
</dbReference>
<evidence type="ECO:0000313" key="3">
    <source>
        <dbReference type="EMBL" id="KAF0290048.1"/>
    </source>
</evidence>
<evidence type="ECO:0000313" key="4">
    <source>
        <dbReference type="Proteomes" id="UP000440578"/>
    </source>
</evidence>
<dbReference type="GO" id="GO:0005979">
    <property type="term" value="P:regulation of glycogen biosynthetic process"/>
    <property type="evidence" value="ECO:0007669"/>
    <property type="project" value="TreeGrafter"/>
</dbReference>
<protein>
    <submittedName>
        <fullName evidence="3">Glycogen-binding subunit 76A</fullName>
    </submittedName>
</protein>
<dbReference type="EMBL" id="VIIS01001985">
    <property type="protein sequence ID" value="KAF0290048.1"/>
    <property type="molecule type" value="Genomic_DNA"/>
</dbReference>
<sequence>MAAAGPGDPSDSDREPATPLCLALLRSACHTVAADGALQSAATGPPTAAVITDGPRRSRTLADAADADAFFEYDLEGGTAAPAAGHGGGGGDTGCALTSPADRTDGSGDRSPGVAAAENGLRQSAAQSAAPAAGDCGDVEPRPDRHLYENPLAGAVPVGARHVTSRPQQSPSEKVDAWLLTCQEEGAELPSEELCPPPAAADLPDDAPDDDTEDALTDADELDIGELLSRGCQLLELELEQPAAGQDCRPAETELAAPDGGGGAEIGSPQDDDTTTGSESGVSSSEFLAPDQFKKRSSSLKSSKTPPLTPGRKKYVRFADALGLELQQIRTFRDEAPAVPRSALPGTDSELLAGSPDSPLFGLGPRFGGAEPVGQRQLLPMFLQPSSGLGFEERLRRDKVCLIGVTTHQEDWSVRGVVRVLNMDYYKSVCVRYTLDEWRTWSDATASYVQGSCDGFADRFHFTLYCSTLAAGQRLHFAIVFRCLGQEFWDNNHGNDYTVLCALQRPAPPDSWGASRF</sequence>
<dbReference type="Proteomes" id="UP000440578">
    <property type="component" value="Unassembled WGS sequence"/>
</dbReference>
<dbReference type="GO" id="GO:0000164">
    <property type="term" value="C:protein phosphatase type 1 complex"/>
    <property type="evidence" value="ECO:0007669"/>
    <property type="project" value="TreeGrafter"/>
</dbReference>
<feature type="region of interest" description="Disordered" evidence="1">
    <location>
        <begin position="78"/>
        <end position="149"/>
    </location>
</feature>
<dbReference type="GO" id="GO:2001069">
    <property type="term" value="F:glycogen binding"/>
    <property type="evidence" value="ECO:0007669"/>
    <property type="project" value="TreeGrafter"/>
</dbReference>
<feature type="compositionally biased region" description="Low complexity" evidence="1">
    <location>
        <begin position="123"/>
        <end position="133"/>
    </location>
</feature>
<feature type="region of interest" description="Disordered" evidence="1">
    <location>
        <begin position="37"/>
        <end position="57"/>
    </location>
</feature>
<keyword evidence="4" id="KW-1185">Reference proteome</keyword>
<dbReference type="PANTHER" id="PTHR12307:SF36">
    <property type="entry name" value="GLYCOGEN-BINDING SUBUNIT 76A"/>
    <property type="match status" value="1"/>
</dbReference>
<feature type="compositionally biased region" description="Low complexity" evidence="1">
    <location>
        <begin position="275"/>
        <end position="286"/>
    </location>
</feature>
<dbReference type="Gene3D" id="2.60.40.2440">
    <property type="entry name" value="Carbohydrate binding type-21 domain"/>
    <property type="match status" value="1"/>
</dbReference>
<feature type="region of interest" description="Disordered" evidence="1">
    <location>
        <begin position="185"/>
        <end position="218"/>
    </location>
</feature>
<comment type="caution">
    <text evidence="3">The sequence shown here is derived from an EMBL/GenBank/DDBJ whole genome shotgun (WGS) entry which is preliminary data.</text>
</comment>
<evidence type="ECO:0000259" key="2">
    <source>
        <dbReference type="PROSITE" id="PS51159"/>
    </source>
</evidence>
<dbReference type="InterPro" id="IPR005036">
    <property type="entry name" value="CBM21_dom"/>
</dbReference>
<organism evidence="3 4">
    <name type="scientific">Amphibalanus amphitrite</name>
    <name type="common">Striped barnacle</name>
    <name type="synonym">Balanus amphitrite</name>
    <dbReference type="NCBI Taxonomy" id="1232801"/>
    <lineage>
        <taxon>Eukaryota</taxon>
        <taxon>Metazoa</taxon>
        <taxon>Ecdysozoa</taxon>
        <taxon>Arthropoda</taxon>
        <taxon>Crustacea</taxon>
        <taxon>Multicrustacea</taxon>
        <taxon>Cirripedia</taxon>
        <taxon>Thoracica</taxon>
        <taxon>Thoracicalcarea</taxon>
        <taxon>Balanomorpha</taxon>
        <taxon>Balanoidea</taxon>
        <taxon>Balanidae</taxon>
        <taxon>Amphibalaninae</taxon>
        <taxon>Amphibalanus</taxon>
    </lineage>
</organism>
<dbReference type="InterPro" id="IPR050782">
    <property type="entry name" value="PP1_regulatory_subunit_3"/>
</dbReference>
<accession>A0A6A4VI82</accession>
<evidence type="ECO:0000256" key="1">
    <source>
        <dbReference type="SAM" id="MobiDB-lite"/>
    </source>
</evidence>
<reference evidence="3 4" key="1">
    <citation type="submission" date="2019-07" db="EMBL/GenBank/DDBJ databases">
        <title>Draft genome assembly of a fouling barnacle, Amphibalanus amphitrite (Darwin, 1854): The first reference genome for Thecostraca.</title>
        <authorList>
            <person name="Kim W."/>
        </authorList>
    </citation>
    <scope>NUCLEOTIDE SEQUENCE [LARGE SCALE GENOMIC DNA]</scope>
    <source>
        <strain evidence="3">SNU_AA5</strain>
        <tissue evidence="3">Soma without cirri and trophi</tissue>
    </source>
</reference>
<feature type="compositionally biased region" description="Acidic residues" evidence="1">
    <location>
        <begin position="203"/>
        <end position="218"/>
    </location>
</feature>
<dbReference type="OrthoDB" id="8942186at2759"/>
<dbReference type="Pfam" id="PF03370">
    <property type="entry name" value="CBM_21"/>
    <property type="match status" value="1"/>
</dbReference>
<name>A0A6A4VI82_AMPAM</name>
<feature type="compositionally biased region" description="Basic and acidic residues" evidence="1">
    <location>
        <begin position="139"/>
        <end position="148"/>
    </location>
</feature>
<dbReference type="InterPro" id="IPR038175">
    <property type="entry name" value="CBM21_dom_sf"/>
</dbReference>
<proteinExistence type="predicted"/>
<feature type="domain" description="CBM21" evidence="2">
    <location>
        <begin position="392"/>
        <end position="500"/>
    </location>
</feature>
<feature type="region of interest" description="Disordered" evidence="1">
    <location>
        <begin position="243"/>
        <end position="312"/>
    </location>
</feature>
<gene>
    <name evidence="3" type="primary">Gbs-76A_0</name>
    <name evidence="3" type="ORF">FJT64_011766</name>
</gene>
<dbReference type="PANTHER" id="PTHR12307">
    <property type="entry name" value="PROTEIN PHOSPHATASE 1 REGULATORY SUBUNIT"/>
    <property type="match status" value="1"/>
</dbReference>
<dbReference type="GO" id="GO:0008157">
    <property type="term" value="F:protein phosphatase 1 binding"/>
    <property type="evidence" value="ECO:0007669"/>
    <property type="project" value="TreeGrafter"/>
</dbReference>
<dbReference type="AlphaFoldDB" id="A0A6A4VI82"/>